<feature type="region of interest" description="Disordered" evidence="1">
    <location>
        <begin position="66"/>
        <end position="94"/>
    </location>
</feature>
<comment type="caution">
    <text evidence="2">The sequence shown here is derived from an EMBL/GenBank/DDBJ whole genome shotgun (WGS) entry which is preliminary data.</text>
</comment>
<dbReference type="Proteomes" id="UP000270616">
    <property type="component" value="Unassembled WGS sequence"/>
</dbReference>
<accession>A0A3N3ZPS5</accession>
<evidence type="ECO:0000313" key="3">
    <source>
        <dbReference type="Proteomes" id="UP000270616"/>
    </source>
</evidence>
<organism evidence="2 3">
    <name type="scientific">Kocuria soli</name>
    <dbReference type="NCBI Taxonomy" id="2485125"/>
    <lineage>
        <taxon>Bacteria</taxon>
        <taxon>Bacillati</taxon>
        <taxon>Actinomycetota</taxon>
        <taxon>Actinomycetes</taxon>
        <taxon>Micrococcales</taxon>
        <taxon>Micrococcaceae</taxon>
        <taxon>Kocuria</taxon>
    </lineage>
</organism>
<dbReference type="RefSeq" id="WP_123825252.1">
    <property type="nucleotide sequence ID" value="NZ_RKMF01000009.1"/>
</dbReference>
<dbReference type="AlphaFoldDB" id="A0A3N3ZPS5"/>
<protein>
    <recommendedName>
        <fullName evidence="4">PqqD family protein</fullName>
    </recommendedName>
</protein>
<evidence type="ECO:0000256" key="1">
    <source>
        <dbReference type="SAM" id="MobiDB-lite"/>
    </source>
</evidence>
<reference evidence="2 3" key="1">
    <citation type="submission" date="2018-10" db="EMBL/GenBank/DDBJ databases">
        <title>Kocuria sp. M5W7-7, whole genome shotgun sequence.</title>
        <authorList>
            <person name="Tuo L."/>
        </authorList>
    </citation>
    <scope>NUCLEOTIDE SEQUENCE [LARGE SCALE GENOMIC DNA]</scope>
    <source>
        <strain evidence="2 3">M5W7-7</strain>
    </source>
</reference>
<keyword evidence="3" id="KW-1185">Reference proteome</keyword>
<gene>
    <name evidence="2" type="ORF">EDL96_07955</name>
</gene>
<feature type="region of interest" description="Disordered" evidence="1">
    <location>
        <begin position="1"/>
        <end position="25"/>
    </location>
</feature>
<sequence>MTGKPTEDAVPAAPTHGSTSPGDRWAAAHHVSWTRTATGTVAVLHFAHPVPHVLNEPAATVWELLAGDQDADPDGSTRTETSQNDEEPGTRPRTLDELAEGFLSRTSFIGSAPEADELRAGLLHVLHQLELTGVVRRTADR</sequence>
<evidence type="ECO:0008006" key="4">
    <source>
        <dbReference type="Google" id="ProtNLM"/>
    </source>
</evidence>
<dbReference type="EMBL" id="RKMF01000009">
    <property type="protein sequence ID" value="ROZ63033.1"/>
    <property type="molecule type" value="Genomic_DNA"/>
</dbReference>
<evidence type="ECO:0000313" key="2">
    <source>
        <dbReference type="EMBL" id="ROZ63033.1"/>
    </source>
</evidence>
<name>A0A3N3ZPS5_9MICC</name>
<proteinExistence type="predicted"/>